<comment type="similarity">
    <text evidence="2">Belongs to the TAF9 family.</text>
</comment>
<reference evidence="7" key="1">
    <citation type="journal article" date="2023" name="Mol. Phylogenet. Evol.">
        <title>Genome-scale phylogeny and comparative genomics of the fungal order Sordariales.</title>
        <authorList>
            <person name="Hensen N."/>
            <person name="Bonometti L."/>
            <person name="Westerberg I."/>
            <person name="Brannstrom I.O."/>
            <person name="Guillou S."/>
            <person name="Cros-Aarteil S."/>
            <person name="Calhoun S."/>
            <person name="Haridas S."/>
            <person name="Kuo A."/>
            <person name="Mondo S."/>
            <person name="Pangilinan J."/>
            <person name="Riley R."/>
            <person name="LaButti K."/>
            <person name="Andreopoulos B."/>
            <person name="Lipzen A."/>
            <person name="Chen C."/>
            <person name="Yan M."/>
            <person name="Daum C."/>
            <person name="Ng V."/>
            <person name="Clum A."/>
            <person name="Steindorff A."/>
            <person name="Ohm R.A."/>
            <person name="Martin F."/>
            <person name="Silar P."/>
            <person name="Natvig D.O."/>
            <person name="Lalanne C."/>
            <person name="Gautier V."/>
            <person name="Ament-Velasquez S.L."/>
            <person name="Kruys A."/>
            <person name="Hutchinson M.I."/>
            <person name="Powell A.J."/>
            <person name="Barry K."/>
            <person name="Miller A.N."/>
            <person name="Grigoriev I.V."/>
            <person name="Debuchy R."/>
            <person name="Gladieux P."/>
            <person name="Hiltunen Thoren M."/>
            <person name="Johannesson H."/>
        </authorList>
    </citation>
    <scope>NUCLEOTIDE SEQUENCE</scope>
    <source>
        <strain evidence="7">CBS 958.72</strain>
    </source>
</reference>
<evidence type="ECO:0000313" key="8">
    <source>
        <dbReference type="Proteomes" id="UP001287356"/>
    </source>
</evidence>
<dbReference type="Pfam" id="PF02291">
    <property type="entry name" value="TFIID-31kDa"/>
    <property type="match status" value="1"/>
</dbReference>
<evidence type="ECO:0000313" key="7">
    <source>
        <dbReference type="EMBL" id="KAK3383709.1"/>
    </source>
</evidence>
<comment type="caution">
    <text evidence="7">The sequence shown here is derived from an EMBL/GenBank/DDBJ whole genome shotgun (WGS) entry which is preliminary data.</text>
</comment>
<dbReference type="FunFam" id="1.10.20.10:FF:000069">
    <property type="entry name" value="Transcription initiation factor TFIID subunit"/>
    <property type="match status" value="1"/>
</dbReference>
<feature type="compositionally biased region" description="Low complexity" evidence="6">
    <location>
        <begin position="20"/>
        <end position="99"/>
    </location>
</feature>
<reference evidence="7" key="2">
    <citation type="submission" date="2023-06" db="EMBL/GenBank/DDBJ databases">
        <authorList>
            <consortium name="Lawrence Berkeley National Laboratory"/>
            <person name="Haridas S."/>
            <person name="Hensen N."/>
            <person name="Bonometti L."/>
            <person name="Westerberg I."/>
            <person name="Brannstrom I.O."/>
            <person name="Guillou S."/>
            <person name="Cros-Aarteil S."/>
            <person name="Calhoun S."/>
            <person name="Kuo A."/>
            <person name="Mondo S."/>
            <person name="Pangilinan J."/>
            <person name="Riley R."/>
            <person name="Labutti K."/>
            <person name="Andreopoulos B."/>
            <person name="Lipzen A."/>
            <person name="Chen C."/>
            <person name="Yanf M."/>
            <person name="Daum C."/>
            <person name="Ng V."/>
            <person name="Clum A."/>
            <person name="Steindorff A."/>
            <person name="Ohm R."/>
            <person name="Martin F."/>
            <person name="Silar P."/>
            <person name="Natvig D."/>
            <person name="Lalanne C."/>
            <person name="Gautier V."/>
            <person name="Ament-Velasquez S.L."/>
            <person name="Kruys A."/>
            <person name="Hutchinson M.I."/>
            <person name="Powell A.J."/>
            <person name="Barry K."/>
            <person name="Miller A.N."/>
            <person name="Grigoriev I.V."/>
            <person name="Debuchy R."/>
            <person name="Gladieux P."/>
            <person name="Thoren M.H."/>
            <person name="Johannesson H."/>
        </authorList>
    </citation>
    <scope>NUCLEOTIDE SEQUENCE</scope>
    <source>
        <strain evidence="7">CBS 958.72</strain>
    </source>
</reference>
<keyword evidence="4" id="KW-0804">Transcription</keyword>
<protein>
    <recommendedName>
        <fullName evidence="9">Transcription initiation factor TFIID subunit 9</fullName>
    </recommendedName>
</protein>
<keyword evidence="5" id="KW-0539">Nucleus</keyword>
<dbReference type="GO" id="GO:0046982">
    <property type="term" value="F:protein heterodimerization activity"/>
    <property type="evidence" value="ECO:0007669"/>
    <property type="project" value="InterPro"/>
</dbReference>
<dbReference type="InterPro" id="IPR009072">
    <property type="entry name" value="Histone-fold"/>
</dbReference>
<dbReference type="GO" id="GO:0016251">
    <property type="term" value="F:RNA polymerase II general transcription initiation factor activity"/>
    <property type="evidence" value="ECO:0007669"/>
    <property type="project" value="TreeGrafter"/>
</dbReference>
<evidence type="ECO:0000256" key="1">
    <source>
        <dbReference type="ARBA" id="ARBA00004123"/>
    </source>
</evidence>
<feature type="compositionally biased region" description="Acidic residues" evidence="6">
    <location>
        <begin position="264"/>
        <end position="277"/>
    </location>
</feature>
<evidence type="ECO:0000256" key="3">
    <source>
        <dbReference type="ARBA" id="ARBA00023015"/>
    </source>
</evidence>
<dbReference type="GO" id="GO:0003713">
    <property type="term" value="F:transcription coactivator activity"/>
    <property type="evidence" value="ECO:0007669"/>
    <property type="project" value="TreeGrafter"/>
</dbReference>
<dbReference type="PANTHER" id="PTHR48068">
    <property type="entry name" value="TAF9 RNA POLYMERASE II, TATA BOX-BINDING PROTEIN (TBP)-ASSOCIATED FACTOR"/>
    <property type="match status" value="1"/>
</dbReference>
<dbReference type="InterPro" id="IPR051431">
    <property type="entry name" value="TFIID_subunit_9"/>
</dbReference>
<evidence type="ECO:0000256" key="5">
    <source>
        <dbReference type="ARBA" id="ARBA00023242"/>
    </source>
</evidence>
<evidence type="ECO:0000256" key="6">
    <source>
        <dbReference type="SAM" id="MobiDB-lite"/>
    </source>
</evidence>
<feature type="region of interest" description="Disordered" evidence="6">
    <location>
        <begin position="262"/>
        <end position="326"/>
    </location>
</feature>
<keyword evidence="3" id="KW-0805">Transcription regulation</keyword>
<keyword evidence="8" id="KW-1185">Reference proteome</keyword>
<evidence type="ECO:0000256" key="2">
    <source>
        <dbReference type="ARBA" id="ARBA00007646"/>
    </source>
</evidence>
<dbReference type="PANTHER" id="PTHR48068:SF4">
    <property type="entry name" value="TATA-BOX BINDING PROTEIN ASSOCIATED FACTOR 9"/>
    <property type="match status" value="1"/>
</dbReference>
<evidence type="ECO:0000256" key="4">
    <source>
        <dbReference type="ARBA" id="ARBA00023163"/>
    </source>
</evidence>
<gene>
    <name evidence="7" type="ORF">B0T24DRAFT_654215</name>
</gene>
<evidence type="ECO:0008006" key="9">
    <source>
        <dbReference type="Google" id="ProtNLM"/>
    </source>
</evidence>
<sequence>MSTAGVSVGPAAPQTNGLGSASNSQTQPSSTQQQQPPQSSPSQQTTTATQPQTQTASAGASQSQSQQQLVTQQQQLLQQNQPQQQQNAPKSPSASASRPQNARVVELLLTAQGVTSYEQRVPLLLLDFAYRHTVAVLSDALHLSADPYTSHAGARPSAASGAAPVNVGDATVSANAVQLAIASRLGFQFRGGGGGGGAAAGGGTGGGAASKDWLMDMARERNKVALPRVTATEWGVRLPGERFVLSGLSWSLRDVWSGQIPADDASDDDYDDMDEDGSTAGGGRGDAMEGVETEDIGGDGVEGGTVDDIFGDEQLEDEEDEEMVEA</sequence>
<dbReference type="GO" id="GO:0051123">
    <property type="term" value="P:RNA polymerase II preinitiation complex assembly"/>
    <property type="evidence" value="ECO:0007669"/>
    <property type="project" value="TreeGrafter"/>
</dbReference>
<dbReference type="Gene3D" id="1.10.20.10">
    <property type="entry name" value="Histone, subunit A"/>
    <property type="match status" value="1"/>
</dbReference>
<dbReference type="EMBL" id="JAULSN010000001">
    <property type="protein sequence ID" value="KAK3383709.1"/>
    <property type="molecule type" value="Genomic_DNA"/>
</dbReference>
<feature type="region of interest" description="Disordered" evidence="6">
    <location>
        <begin position="1"/>
        <end position="99"/>
    </location>
</feature>
<dbReference type="AlphaFoldDB" id="A0AAE0TY35"/>
<accession>A0AAE0TY35</accession>
<dbReference type="GO" id="GO:0005669">
    <property type="term" value="C:transcription factor TFIID complex"/>
    <property type="evidence" value="ECO:0007669"/>
    <property type="project" value="TreeGrafter"/>
</dbReference>
<dbReference type="Proteomes" id="UP001287356">
    <property type="component" value="Unassembled WGS sequence"/>
</dbReference>
<dbReference type="InterPro" id="IPR003162">
    <property type="entry name" value="TFIID-31"/>
</dbReference>
<organism evidence="7 8">
    <name type="scientific">Lasiosphaeria ovina</name>
    <dbReference type="NCBI Taxonomy" id="92902"/>
    <lineage>
        <taxon>Eukaryota</taxon>
        <taxon>Fungi</taxon>
        <taxon>Dikarya</taxon>
        <taxon>Ascomycota</taxon>
        <taxon>Pezizomycotina</taxon>
        <taxon>Sordariomycetes</taxon>
        <taxon>Sordariomycetidae</taxon>
        <taxon>Sordariales</taxon>
        <taxon>Lasiosphaeriaceae</taxon>
        <taxon>Lasiosphaeria</taxon>
    </lineage>
</organism>
<proteinExistence type="inferred from homology"/>
<dbReference type="CDD" id="cd07979">
    <property type="entry name" value="HFD_TAF9"/>
    <property type="match status" value="1"/>
</dbReference>
<name>A0AAE0TY35_9PEZI</name>
<feature type="compositionally biased region" description="Acidic residues" evidence="6">
    <location>
        <begin position="309"/>
        <end position="326"/>
    </location>
</feature>
<dbReference type="GO" id="GO:0000124">
    <property type="term" value="C:SAGA complex"/>
    <property type="evidence" value="ECO:0007669"/>
    <property type="project" value="TreeGrafter"/>
</dbReference>
<comment type="subcellular location">
    <subcellularLocation>
        <location evidence="1">Nucleus</location>
    </subcellularLocation>
</comment>